<dbReference type="GeneID" id="28661794"/>
<protein>
    <submittedName>
        <fullName evidence="2">Glycosyltransferase, family 2</fullName>
    </submittedName>
</protein>
<organism evidence="2 3">
    <name type="scientific">Campylobacter concisus</name>
    <dbReference type="NCBI Taxonomy" id="199"/>
    <lineage>
        <taxon>Bacteria</taxon>
        <taxon>Pseudomonadati</taxon>
        <taxon>Campylobacterota</taxon>
        <taxon>Epsilonproteobacteria</taxon>
        <taxon>Campylobacterales</taxon>
        <taxon>Campylobacteraceae</taxon>
        <taxon>Campylobacter</taxon>
    </lineage>
</organism>
<dbReference type="Proteomes" id="UP000066049">
    <property type="component" value="Chromosome"/>
</dbReference>
<dbReference type="EMBL" id="CP012541">
    <property type="protein sequence ID" value="ALF46853.1"/>
    <property type="molecule type" value="Genomic_DNA"/>
</dbReference>
<gene>
    <name evidence="2" type="ORF">CCON33237_0128</name>
</gene>
<reference evidence="3" key="1">
    <citation type="submission" date="2015-08" db="EMBL/GenBank/DDBJ databases">
        <title>Comparative genomics of the Campylobacter concisus group.</title>
        <authorList>
            <person name="Miller W.G."/>
            <person name="Yee E."/>
            <person name="Chapman M.H."/>
            <person name="Huynh S."/>
            <person name="Bono J.L."/>
            <person name="On S.L.W."/>
            <person name="St Leger J."/>
            <person name="Foster G."/>
            <person name="Parker C.T."/>
        </authorList>
    </citation>
    <scope>NUCLEOTIDE SEQUENCE [LARGE SCALE GENOMIC DNA]</scope>
    <source>
        <strain evidence="3">ATCC 33237</strain>
    </source>
</reference>
<evidence type="ECO:0000313" key="2">
    <source>
        <dbReference type="EMBL" id="ALF46853.1"/>
    </source>
</evidence>
<dbReference type="PATRIC" id="fig|199.248.peg.147"/>
<name>A0A0M4SG20_9BACT</name>
<dbReference type="Pfam" id="PF00535">
    <property type="entry name" value="Glycos_transf_2"/>
    <property type="match status" value="1"/>
</dbReference>
<dbReference type="AlphaFoldDB" id="A0A0M4SG20"/>
<evidence type="ECO:0000313" key="3">
    <source>
        <dbReference type="Proteomes" id="UP000066049"/>
    </source>
</evidence>
<keyword evidence="2" id="KW-0808">Transferase</keyword>
<proteinExistence type="predicted"/>
<feature type="domain" description="Glycosyltransferase 2-like" evidence="1">
    <location>
        <begin position="7"/>
        <end position="177"/>
    </location>
</feature>
<evidence type="ECO:0000259" key="1">
    <source>
        <dbReference type="Pfam" id="PF00535"/>
    </source>
</evidence>
<dbReference type="InterPro" id="IPR001173">
    <property type="entry name" value="Glyco_trans_2-like"/>
</dbReference>
<dbReference type="Gene3D" id="3.90.550.10">
    <property type="entry name" value="Spore Coat Polysaccharide Biosynthesis Protein SpsA, Chain A"/>
    <property type="match status" value="1"/>
</dbReference>
<dbReference type="PANTHER" id="PTHR22916">
    <property type="entry name" value="GLYCOSYLTRANSFERASE"/>
    <property type="match status" value="1"/>
</dbReference>
<dbReference type="KEGG" id="ccoc:CCON33237_0128"/>
<sequence>MNNILVSVCIPVFNREKIISHTIDSVINQSYKNIEIIVSDNCSTDNTFNILESYAKKDRRIKLFKMEINKGPVENWRNCFVNSSGQIIKFLWSDDYIDLDFIKRTLKELKFNVGFVYTPVKWYDVKSMKICQDIGFKIVNKSLLTLDFFVESLILQGSVPVSGTCAIFRRNIIGDLFSSNISNCLNLNYNINGAGFDSLMFLYAKKNYNYFAYTDDVFAYYGVDKDSISVQDGEKLTPYYFSFFFGFLKEFKYGTKLIAKFKSRILFYKFFYIRDEHTKDLLDKLLFIINNKLDYLFLIKLIVKNYFMDKLKAFQKRILNKLKNVYSSTLFDLKVKQNDTE</sequence>
<dbReference type="GO" id="GO:0016758">
    <property type="term" value="F:hexosyltransferase activity"/>
    <property type="evidence" value="ECO:0007669"/>
    <property type="project" value="UniProtKB-ARBA"/>
</dbReference>
<accession>A0A0M4SG20</accession>
<dbReference type="InterPro" id="IPR029044">
    <property type="entry name" value="Nucleotide-diphossugar_trans"/>
</dbReference>
<dbReference type="RefSeq" id="WP_081004417.1">
    <property type="nucleotide sequence ID" value="NZ_CABMKQ010000024.1"/>
</dbReference>
<dbReference type="CDD" id="cd00761">
    <property type="entry name" value="Glyco_tranf_GTA_type"/>
    <property type="match status" value="1"/>
</dbReference>
<dbReference type="SUPFAM" id="SSF53448">
    <property type="entry name" value="Nucleotide-diphospho-sugar transferases"/>
    <property type="match status" value="1"/>
</dbReference>